<dbReference type="SUPFAM" id="SSF89360">
    <property type="entry name" value="HesB-like domain"/>
    <property type="match status" value="1"/>
</dbReference>
<evidence type="ECO:0000259" key="1">
    <source>
        <dbReference type="Pfam" id="PF01106"/>
    </source>
</evidence>
<sequence length="210" mass="21857">MTTDSRILTISDKALEKLIEIRSAEADAENLALVLAISGAKGTEFTYAMHMTLVDQLDPEDTVEQHGDLKVAIPPASIENLTGASLDMSSNLLQPGLVINNPNSPSPSIVGDGPPPDLTGPVAEQVAHVLRVQINPAIASHGGVVDLVAVEEGIAYVRLGGGCQGCGLAGVTLSQGIEATIVAMVPEVNQVIDVTDHSSGDNPFYEQSKK</sequence>
<name>A0A3B0SE62_9ZZZZ</name>
<evidence type="ECO:0000313" key="2">
    <source>
        <dbReference type="EMBL" id="VAV98978.1"/>
    </source>
</evidence>
<dbReference type="InterPro" id="IPR035903">
    <property type="entry name" value="HesB-like_dom_sf"/>
</dbReference>
<dbReference type="GO" id="GO:0051536">
    <property type="term" value="F:iron-sulfur cluster binding"/>
    <property type="evidence" value="ECO:0007669"/>
    <property type="project" value="InterPro"/>
</dbReference>
<dbReference type="InterPro" id="IPR001075">
    <property type="entry name" value="NIF_FeS_clus_asmbl_NifU_C"/>
</dbReference>
<feature type="domain" description="NIF system FeS cluster assembly NifU C-terminal" evidence="1">
    <location>
        <begin position="126"/>
        <end position="192"/>
    </location>
</feature>
<gene>
    <name evidence="2" type="ORF">MNBD_ACTINO02-1967</name>
</gene>
<proteinExistence type="predicted"/>
<dbReference type="InterPro" id="IPR034904">
    <property type="entry name" value="FSCA_dom_sf"/>
</dbReference>
<dbReference type="Pfam" id="PF01106">
    <property type="entry name" value="NifU"/>
    <property type="match status" value="1"/>
</dbReference>
<dbReference type="PANTHER" id="PTHR11178">
    <property type="entry name" value="IRON-SULFUR CLUSTER SCAFFOLD PROTEIN NFU-RELATED"/>
    <property type="match status" value="1"/>
</dbReference>
<dbReference type="SUPFAM" id="SSF117916">
    <property type="entry name" value="Fe-S cluster assembly (FSCA) domain-like"/>
    <property type="match status" value="1"/>
</dbReference>
<dbReference type="Gene3D" id="3.30.300.130">
    <property type="entry name" value="Fe-S cluster assembly (FSCA)"/>
    <property type="match status" value="1"/>
</dbReference>
<dbReference type="EMBL" id="UOEK01000151">
    <property type="protein sequence ID" value="VAV98978.1"/>
    <property type="molecule type" value="Genomic_DNA"/>
</dbReference>
<accession>A0A3B0SE62</accession>
<dbReference type="AlphaFoldDB" id="A0A3B0SE62"/>
<dbReference type="GO" id="GO:0016226">
    <property type="term" value="P:iron-sulfur cluster assembly"/>
    <property type="evidence" value="ECO:0007669"/>
    <property type="project" value="InterPro"/>
</dbReference>
<organism evidence="2">
    <name type="scientific">hydrothermal vent metagenome</name>
    <dbReference type="NCBI Taxonomy" id="652676"/>
    <lineage>
        <taxon>unclassified sequences</taxon>
        <taxon>metagenomes</taxon>
        <taxon>ecological metagenomes</taxon>
    </lineage>
</organism>
<reference evidence="2" key="1">
    <citation type="submission" date="2018-06" db="EMBL/GenBank/DDBJ databases">
        <authorList>
            <person name="Zhirakovskaya E."/>
        </authorList>
    </citation>
    <scope>NUCLEOTIDE SEQUENCE</scope>
</reference>
<dbReference type="PANTHER" id="PTHR11178:SF51">
    <property type="entry name" value="FE_S BIOGENESIS PROTEIN NFUA"/>
    <property type="match status" value="1"/>
</dbReference>
<dbReference type="GO" id="GO:0005506">
    <property type="term" value="F:iron ion binding"/>
    <property type="evidence" value="ECO:0007669"/>
    <property type="project" value="InterPro"/>
</dbReference>
<protein>
    <submittedName>
        <fullName evidence="2">NfuA Fe-S protein maturation</fullName>
    </submittedName>
</protein>
<dbReference type="Gene3D" id="2.60.300.12">
    <property type="entry name" value="HesB-like domain"/>
    <property type="match status" value="1"/>
</dbReference>